<organism evidence="7 8">
    <name type="scientific">Brevibacterium daeguense</name>
    <dbReference type="NCBI Taxonomy" id="909936"/>
    <lineage>
        <taxon>Bacteria</taxon>
        <taxon>Bacillati</taxon>
        <taxon>Actinomycetota</taxon>
        <taxon>Actinomycetes</taxon>
        <taxon>Micrococcales</taxon>
        <taxon>Brevibacteriaceae</taxon>
        <taxon>Brevibacterium</taxon>
    </lineage>
</organism>
<evidence type="ECO:0000256" key="3">
    <source>
        <dbReference type="ARBA" id="ARBA00022603"/>
    </source>
</evidence>
<sequence length="439" mass="45499">MAASLLPDPELGAASSAQLAAHLPGWPTGHPSARLLHEYVLGRSAGVLDISGRPNTEAPVIQAAEPAVSGDDRPVSEALRGFQQLRTLVLDDPDGALSTVLAVTAGAEVEVYCDSLADERRVQEAAETVPGISVLAPAGAHLAGVPAPRTAGPEAGGEHRVIISAPKTVAGLREYLGAVSAGAAEVIVVGRIKHLTPAVNAELARWFARVDVSPALAKSRLIIGSQPHRPAPAPTRFPALARVPSPLPELPELTVAAHGACFSGTRADPGTSLLLSALSTHREELAASGDGSPRVLDLGCGNGWLLASLGQLLPGARLAGTDVSKAALASAAETCRRAGVEAQLWLSDAGDPVDHPQAGAASGSYDLIVLNPPFHSGHSVETDTAARMIERAATLVAPEGRLVCVFNSHLRYRPLVQRAFGRSEQWARDRRFTVVSAQA</sequence>
<gene>
    <name evidence="7" type="ORF">GCM10022261_23540</name>
</gene>
<protein>
    <submittedName>
        <fullName evidence="7">Methyltransferase</fullName>
    </submittedName>
</protein>
<dbReference type="GO" id="GO:0008168">
    <property type="term" value="F:methyltransferase activity"/>
    <property type="evidence" value="ECO:0007669"/>
    <property type="project" value="UniProtKB-KW"/>
</dbReference>
<dbReference type="SUPFAM" id="SSF53335">
    <property type="entry name" value="S-adenosyl-L-methionine-dependent methyltransferases"/>
    <property type="match status" value="1"/>
</dbReference>
<keyword evidence="8" id="KW-1185">Reference proteome</keyword>
<dbReference type="Proteomes" id="UP001501586">
    <property type="component" value="Unassembled WGS sequence"/>
</dbReference>
<dbReference type="InterPro" id="IPR046977">
    <property type="entry name" value="RsmC/RlmG"/>
</dbReference>
<dbReference type="Gene3D" id="3.40.50.150">
    <property type="entry name" value="Vaccinia Virus protein VP39"/>
    <property type="match status" value="2"/>
</dbReference>
<keyword evidence="2" id="KW-0698">rRNA processing</keyword>
<dbReference type="CDD" id="cd02440">
    <property type="entry name" value="AdoMet_MTases"/>
    <property type="match status" value="1"/>
</dbReference>
<comment type="caution">
    <text evidence="7">The sequence shown here is derived from an EMBL/GenBank/DDBJ whole genome shotgun (WGS) entry which is preliminary data.</text>
</comment>
<dbReference type="InterPro" id="IPR029063">
    <property type="entry name" value="SAM-dependent_MTases_sf"/>
</dbReference>
<dbReference type="InterPro" id="IPR058679">
    <property type="entry name" value="RlmG_N"/>
</dbReference>
<dbReference type="Pfam" id="PF26049">
    <property type="entry name" value="RLMG_N"/>
    <property type="match status" value="1"/>
</dbReference>
<name>A0ABP8ELH7_9MICO</name>
<evidence type="ECO:0000256" key="4">
    <source>
        <dbReference type="ARBA" id="ARBA00022679"/>
    </source>
</evidence>
<dbReference type="Pfam" id="PF05175">
    <property type="entry name" value="MTS"/>
    <property type="match status" value="1"/>
</dbReference>
<feature type="domain" description="Methyltransferase small" evidence="5">
    <location>
        <begin position="252"/>
        <end position="435"/>
    </location>
</feature>
<evidence type="ECO:0000313" key="7">
    <source>
        <dbReference type="EMBL" id="GAA4284823.1"/>
    </source>
</evidence>
<dbReference type="PANTHER" id="PTHR47816">
    <property type="entry name" value="RIBOSOMAL RNA SMALL SUBUNIT METHYLTRANSFERASE C"/>
    <property type="match status" value="1"/>
</dbReference>
<reference evidence="8" key="1">
    <citation type="journal article" date="2019" name="Int. J. Syst. Evol. Microbiol.">
        <title>The Global Catalogue of Microorganisms (GCM) 10K type strain sequencing project: providing services to taxonomists for standard genome sequencing and annotation.</title>
        <authorList>
            <consortium name="The Broad Institute Genomics Platform"/>
            <consortium name="The Broad Institute Genome Sequencing Center for Infectious Disease"/>
            <person name="Wu L."/>
            <person name="Ma J."/>
        </authorList>
    </citation>
    <scope>NUCLEOTIDE SEQUENCE [LARGE SCALE GENOMIC DNA]</scope>
    <source>
        <strain evidence="8">JCM 17458</strain>
    </source>
</reference>
<evidence type="ECO:0000313" key="8">
    <source>
        <dbReference type="Proteomes" id="UP001501586"/>
    </source>
</evidence>
<accession>A0ABP8ELH7</accession>
<keyword evidence="4" id="KW-0808">Transferase</keyword>
<proteinExistence type="predicted"/>
<evidence type="ECO:0000256" key="2">
    <source>
        <dbReference type="ARBA" id="ARBA00022552"/>
    </source>
</evidence>
<evidence type="ECO:0000256" key="1">
    <source>
        <dbReference type="ARBA" id="ARBA00022490"/>
    </source>
</evidence>
<keyword evidence="1" id="KW-0963">Cytoplasm</keyword>
<dbReference type="InterPro" id="IPR007848">
    <property type="entry name" value="Small_mtfrase_dom"/>
</dbReference>
<feature type="domain" description="RlmG N-terminal" evidence="6">
    <location>
        <begin position="85"/>
        <end position="223"/>
    </location>
</feature>
<dbReference type="PANTHER" id="PTHR47816:SF4">
    <property type="entry name" value="RIBOSOMAL RNA SMALL SUBUNIT METHYLTRANSFERASE C"/>
    <property type="match status" value="1"/>
</dbReference>
<evidence type="ECO:0000259" key="5">
    <source>
        <dbReference type="Pfam" id="PF05175"/>
    </source>
</evidence>
<dbReference type="PROSITE" id="PS00092">
    <property type="entry name" value="N6_MTASE"/>
    <property type="match status" value="1"/>
</dbReference>
<dbReference type="RefSeq" id="WP_236862794.1">
    <property type="nucleotide sequence ID" value="NZ_BAABAZ010000006.1"/>
</dbReference>
<dbReference type="InterPro" id="IPR002052">
    <property type="entry name" value="DNA_methylase_N6_adenine_CS"/>
</dbReference>
<keyword evidence="3 7" id="KW-0489">Methyltransferase</keyword>
<dbReference type="EMBL" id="BAABAZ010000006">
    <property type="protein sequence ID" value="GAA4284823.1"/>
    <property type="molecule type" value="Genomic_DNA"/>
</dbReference>
<evidence type="ECO:0000259" key="6">
    <source>
        <dbReference type="Pfam" id="PF26049"/>
    </source>
</evidence>
<dbReference type="GO" id="GO:0032259">
    <property type="term" value="P:methylation"/>
    <property type="evidence" value="ECO:0007669"/>
    <property type="project" value="UniProtKB-KW"/>
</dbReference>